<keyword evidence="1" id="KW-0732">Signal</keyword>
<proteinExistence type="predicted"/>
<protein>
    <submittedName>
        <fullName evidence="2">Uncharacterized protein</fullName>
    </submittedName>
</protein>
<dbReference type="Proteomes" id="UP001202328">
    <property type="component" value="Unassembled WGS sequence"/>
</dbReference>
<feature type="signal peptide" evidence="1">
    <location>
        <begin position="1"/>
        <end position="24"/>
    </location>
</feature>
<sequence length="84" mass="9321">MAKICMFLSFFLFVLIAMPTSSSGRMVLEENEGVQVKCPKVIKNQSCSKVVCPKPRKACPLVNCRVGFVLYQPCCDCQRCCPPA</sequence>
<reference evidence="2" key="1">
    <citation type="submission" date="2022-04" db="EMBL/GenBank/DDBJ databases">
        <title>A functionally conserved STORR gene fusion in Papaver species that diverged 16.8 million years ago.</title>
        <authorList>
            <person name="Catania T."/>
        </authorList>
    </citation>
    <scope>NUCLEOTIDE SEQUENCE</scope>
    <source>
        <strain evidence="2">S-188037</strain>
    </source>
</reference>
<evidence type="ECO:0000313" key="2">
    <source>
        <dbReference type="EMBL" id="KAI3925063.1"/>
    </source>
</evidence>
<comment type="caution">
    <text evidence="2">The sequence shown here is derived from an EMBL/GenBank/DDBJ whole genome shotgun (WGS) entry which is preliminary data.</text>
</comment>
<accession>A0AAD4XJY7</accession>
<dbReference type="EMBL" id="JAJJMB010008202">
    <property type="protein sequence ID" value="KAI3925063.1"/>
    <property type="molecule type" value="Genomic_DNA"/>
</dbReference>
<feature type="chain" id="PRO_5042147670" evidence="1">
    <location>
        <begin position="25"/>
        <end position="84"/>
    </location>
</feature>
<gene>
    <name evidence="2" type="ORF">MKW98_009713</name>
</gene>
<name>A0AAD4XJY7_9MAGN</name>
<organism evidence="2 3">
    <name type="scientific">Papaver atlanticum</name>
    <dbReference type="NCBI Taxonomy" id="357466"/>
    <lineage>
        <taxon>Eukaryota</taxon>
        <taxon>Viridiplantae</taxon>
        <taxon>Streptophyta</taxon>
        <taxon>Embryophyta</taxon>
        <taxon>Tracheophyta</taxon>
        <taxon>Spermatophyta</taxon>
        <taxon>Magnoliopsida</taxon>
        <taxon>Ranunculales</taxon>
        <taxon>Papaveraceae</taxon>
        <taxon>Papaveroideae</taxon>
        <taxon>Papaver</taxon>
    </lineage>
</organism>
<keyword evidence="3" id="KW-1185">Reference proteome</keyword>
<dbReference type="AlphaFoldDB" id="A0AAD4XJY7"/>
<evidence type="ECO:0000313" key="3">
    <source>
        <dbReference type="Proteomes" id="UP001202328"/>
    </source>
</evidence>
<evidence type="ECO:0000256" key="1">
    <source>
        <dbReference type="SAM" id="SignalP"/>
    </source>
</evidence>